<dbReference type="Proteomes" id="UP001063166">
    <property type="component" value="Unassembled WGS sequence"/>
</dbReference>
<dbReference type="PANTHER" id="PTHR15451:SF19">
    <property type="entry name" value="ERGOSTEROL BIOSYNTHETIC PROTEIN 28 HOMOLOG"/>
    <property type="match status" value="1"/>
</dbReference>
<comment type="caution">
    <text evidence="14">The sequence shown here is derived from an EMBL/GenBank/DDBJ whole genome shotgun (WGS) entry which is preliminary data.</text>
</comment>
<dbReference type="GO" id="GO:0030674">
    <property type="term" value="F:protein-macromolecule adaptor activity"/>
    <property type="evidence" value="ECO:0007669"/>
    <property type="project" value="TreeGrafter"/>
</dbReference>
<evidence type="ECO:0000256" key="12">
    <source>
        <dbReference type="ARBA" id="ARBA00023221"/>
    </source>
</evidence>
<dbReference type="PANTHER" id="PTHR15451">
    <property type="entry name" value="ERGOSTEROL BIOSYNTHETIC PROTEIN 28-RELATED"/>
    <property type="match status" value="1"/>
</dbReference>
<evidence type="ECO:0000256" key="8">
    <source>
        <dbReference type="ARBA" id="ARBA00023011"/>
    </source>
</evidence>
<dbReference type="AlphaFoldDB" id="A0A9P3UQH8"/>
<comment type="subcellular location">
    <subcellularLocation>
        <location evidence="1">Endoplasmic reticulum membrane</location>
        <topology evidence="1">Multi-pass membrane protein</topology>
    </subcellularLocation>
</comment>
<comment type="similarity">
    <text evidence="2">Belongs to the ERG28 family.</text>
</comment>
<evidence type="ECO:0000313" key="14">
    <source>
        <dbReference type="EMBL" id="GLB40195.1"/>
    </source>
</evidence>
<keyword evidence="6" id="KW-0752">Steroid biosynthesis</keyword>
<dbReference type="EMBL" id="BRPK01000008">
    <property type="protein sequence ID" value="GLB40195.1"/>
    <property type="molecule type" value="Genomic_DNA"/>
</dbReference>
<proteinExistence type="inferred from homology"/>
<keyword evidence="4 13" id="KW-0812">Transmembrane</keyword>
<dbReference type="Pfam" id="PF03694">
    <property type="entry name" value="Erg28"/>
    <property type="match status" value="1"/>
</dbReference>
<evidence type="ECO:0000256" key="1">
    <source>
        <dbReference type="ARBA" id="ARBA00004477"/>
    </source>
</evidence>
<keyword evidence="9" id="KW-0443">Lipid metabolism</keyword>
<keyword evidence="3" id="KW-0444">Lipid biosynthesis</keyword>
<keyword evidence="5" id="KW-0256">Endoplasmic reticulum</keyword>
<evidence type="ECO:0000256" key="6">
    <source>
        <dbReference type="ARBA" id="ARBA00022955"/>
    </source>
</evidence>
<evidence type="ECO:0000256" key="4">
    <source>
        <dbReference type="ARBA" id="ARBA00022692"/>
    </source>
</evidence>
<name>A0A9P3UQH8_LYOSH</name>
<organism evidence="14 15">
    <name type="scientific">Lyophyllum shimeji</name>
    <name type="common">Hon-shimeji</name>
    <name type="synonym">Tricholoma shimeji</name>
    <dbReference type="NCBI Taxonomy" id="47721"/>
    <lineage>
        <taxon>Eukaryota</taxon>
        <taxon>Fungi</taxon>
        <taxon>Dikarya</taxon>
        <taxon>Basidiomycota</taxon>
        <taxon>Agaricomycotina</taxon>
        <taxon>Agaricomycetes</taxon>
        <taxon>Agaricomycetidae</taxon>
        <taxon>Agaricales</taxon>
        <taxon>Tricholomatineae</taxon>
        <taxon>Lyophyllaceae</taxon>
        <taxon>Lyophyllum</taxon>
    </lineage>
</organism>
<sequence>MMEAQAFHSRPVHDHTSLMMLGALSTYLPKSEGYLAYWQLFVAVTAVFNSVQNFATLKLTRRIYNAKHVTVTPLQARTFAAWTLTSAVVRAYAAYHIHEKAMYDMAMLTYLIAFGHFASEWMIFRSATVNPGLISPVVVSTTSLIWMFGQYSFYVKA</sequence>
<dbReference type="GO" id="GO:0016126">
    <property type="term" value="P:sterol biosynthetic process"/>
    <property type="evidence" value="ECO:0007669"/>
    <property type="project" value="UniProtKB-KW"/>
</dbReference>
<dbReference type="GO" id="GO:0005789">
    <property type="term" value="C:endoplasmic reticulum membrane"/>
    <property type="evidence" value="ECO:0007669"/>
    <property type="project" value="UniProtKB-SubCell"/>
</dbReference>
<keyword evidence="12" id="KW-0753">Steroid metabolism</keyword>
<dbReference type="InterPro" id="IPR005352">
    <property type="entry name" value="Erg28"/>
</dbReference>
<gene>
    <name evidence="14" type="primary">ERG28</name>
    <name evidence="14" type="ORF">LshimejAT787_0800660</name>
</gene>
<protein>
    <submittedName>
        <fullName evidence="14">Erg28 like protein</fullName>
    </submittedName>
</protein>
<reference evidence="14" key="1">
    <citation type="submission" date="2022-07" db="EMBL/GenBank/DDBJ databases">
        <title>The genome of Lyophyllum shimeji provides insight into the initial evolution of ectomycorrhizal fungal genome.</title>
        <authorList>
            <person name="Kobayashi Y."/>
            <person name="Shibata T."/>
            <person name="Hirakawa H."/>
            <person name="Shigenobu S."/>
            <person name="Nishiyama T."/>
            <person name="Yamada A."/>
            <person name="Hasebe M."/>
            <person name="Kawaguchi M."/>
        </authorList>
    </citation>
    <scope>NUCLEOTIDE SEQUENCE</scope>
    <source>
        <strain evidence="14">AT787</strain>
    </source>
</reference>
<evidence type="ECO:0000256" key="10">
    <source>
        <dbReference type="ARBA" id="ARBA00023136"/>
    </source>
</evidence>
<evidence type="ECO:0000256" key="7">
    <source>
        <dbReference type="ARBA" id="ARBA00022989"/>
    </source>
</evidence>
<evidence type="ECO:0000256" key="3">
    <source>
        <dbReference type="ARBA" id="ARBA00022516"/>
    </source>
</evidence>
<feature type="transmembrane region" description="Helical" evidence="13">
    <location>
        <begin position="35"/>
        <end position="55"/>
    </location>
</feature>
<keyword evidence="7 13" id="KW-1133">Transmembrane helix</keyword>
<keyword evidence="10 13" id="KW-0472">Membrane</keyword>
<evidence type="ECO:0000256" key="5">
    <source>
        <dbReference type="ARBA" id="ARBA00022824"/>
    </source>
</evidence>
<accession>A0A9P3UQH8</accession>
<evidence type="ECO:0000256" key="2">
    <source>
        <dbReference type="ARBA" id="ARBA00005377"/>
    </source>
</evidence>
<evidence type="ECO:0000256" key="13">
    <source>
        <dbReference type="SAM" id="Phobius"/>
    </source>
</evidence>
<keyword evidence="11" id="KW-1207">Sterol metabolism</keyword>
<feature type="transmembrane region" description="Helical" evidence="13">
    <location>
        <begin position="133"/>
        <end position="154"/>
    </location>
</feature>
<evidence type="ECO:0000256" key="9">
    <source>
        <dbReference type="ARBA" id="ARBA00023098"/>
    </source>
</evidence>
<evidence type="ECO:0000256" key="11">
    <source>
        <dbReference type="ARBA" id="ARBA00023166"/>
    </source>
</evidence>
<feature type="transmembrane region" description="Helical" evidence="13">
    <location>
        <begin position="101"/>
        <end position="121"/>
    </location>
</feature>
<dbReference type="OrthoDB" id="6485510at2759"/>
<keyword evidence="15" id="KW-1185">Reference proteome</keyword>
<evidence type="ECO:0000313" key="15">
    <source>
        <dbReference type="Proteomes" id="UP001063166"/>
    </source>
</evidence>
<keyword evidence="8" id="KW-0756">Sterol biosynthesis</keyword>